<dbReference type="InterPro" id="IPR000620">
    <property type="entry name" value="EamA_dom"/>
</dbReference>
<feature type="transmembrane region" description="Helical" evidence="7">
    <location>
        <begin position="144"/>
        <end position="163"/>
    </location>
</feature>
<dbReference type="InterPro" id="IPR050638">
    <property type="entry name" value="AA-Vitamin_Transporters"/>
</dbReference>
<feature type="domain" description="EamA" evidence="8">
    <location>
        <begin position="7"/>
        <end position="134"/>
    </location>
</feature>
<evidence type="ECO:0000259" key="8">
    <source>
        <dbReference type="Pfam" id="PF00892"/>
    </source>
</evidence>
<comment type="caution">
    <text evidence="9">The sequence shown here is derived from an EMBL/GenBank/DDBJ whole genome shotgun (WGS) entry which is preliminary data.</text>
</comment>
<evidence type="ECO:0000256" key="4">
    <source>
        <dbReference type="ARBA" id="ARBA00022989"/>
    </source>
</evidence>
<dbReference type="SUPFAM" id="SSF103481">
    <property type="entry name" value="Multidrug resistance efflux transporter EmrE"/>
    <property type="match status" value="2"/>
</dbReference>
<dbReference type="RefSeq" id="WP_340271308.1">
    <property type="nucleotide sequence ID" value="NZ_JBBEOG010000010.1"/>
</dbReference>
<feature type="transmembrane region" description="Helical" evidence="7">
    <location>
        <begin position="170"/>
        <end position="191"/>
    </location>
</feature>
<organism evidence="9 10">
    <name type="scientific">Aquipuribacter nitratireducens</name>
    <dbReference type="NCBI Taxonomy" id="650104"/>
    <lineage>
        <taxon>Bacteria</taxon>
        <taxon>Bacillati</taxon>
        <taxon>Actinomycetota</taxon>
        <taxon>Actinomycetes</taxon>
        <taxon>Micrococcales</taxon>
        <taxon>Intrasporangiaceae</taxon>
        <taxon>Aquipuribacter</taxon>
    </lineage>
</organism>
<feature type="transmembrane region" description="Helical" evidence="7">
    <location>
        <begin position="35"/>
        <end position="53"/>
    </location>
</feature>
<name>A0ABW0GQE1_9MICO</name>
<keyword evidence="3 7" id="KW-0812">Transmembrane</keyword>
<keyword evidence="5 7" id="KW-0472">Membrane</keyword>
<dbReference type="Proteomes" id="UP001596122">
    <property type="component" value="Unassembled WGS sequence"/>
</dbReference>
<feature type="transmembrane region" description="Helical" evidence="7">
    <location>
        <begin position="91"/>
        <end position="112"/>
    </location>
</feature>
<gene>
    <name evidence="9" type="ORF">ACFPJ6_15685</name>
</gene>
<feature type="transmembrane region" description="Helical" evidence="7">
    <location>
        <begin position="65"/>
        <end position="85"/>
    </location>
</feature>
<comment type="subcellular location">
    <subcellularLocation>
        <location evidence="1">Membrane</location>
        <topology evidence="1">Multi-pass membrane protein</topology>
    </subcellularLocation>
</comment>
<dbReference type="Pfam" id="PF00892">
    <property type="entry name" value="EamA"/>
    <property type="match status" value="2"/>
</dbReference>
<feature type="region of interest" description="Disordered" evidence="6">
    <location>
        <begin position="286"/>
        <end position="322"/>
    </location>
</feature>
<reference evidence="10" key="1">
    <citation type="journal article" date="2019" name="Int. J. Syst. Evol. Microbiol.">
        <title>The Global Catalogue of Microorganisms (GCM) 10K type strain sequencing project: providing services to taxonomists for standard genome sequencing and annotation.</title>
        <authorList>
            <consortium name="The Broad Institute Genomics Platform"/>
            <consortium name="The Broad Institute Genome Sequencing Center for Infectious Disease"/>
            <person name="Wu L."/>
            <person name="Ma J."/>
        </authorList>
    </citation>
    <scope>NUCLEOTIDE SEQUENCE [LARGE SCALE GENOMIC DNA]</scope>
    <source>
        <strain evidence="10">CCUG 43114</strain>
    </source>
</reference>
<proteinExistence type="inferred from homology"/>
<dbReference type="PANTHER" id="PTHR32322">
    <property type="entry name" value="INNER MEMBRANE TRANSPORTER"/>
    <property type="match status" value="1"/>
</dbReference>
<sequence length="322" mass="32002">MLRRPVAVALAAVAPLAWGTTYLTTTELLPPERPLTAAVLRALPAGLALLLVARRLPGGRWWWRAGVLGVLNIGAFFALLFVGAYRLPGGVAATVGAVQPLVVLLLAGMLLGERVRARAVVVALLGVVGVGLLVLRAAVALDPVGVLAAVGGALSMAVGVVLTKRWGRPAPLLAVTSWQLVAGGTVLLPVALVVEGPLPLALLDADALLGYAWLGVVGTGLAYALWFLGLGVLSAGAVAFLGLLAPVVAAGLGWLVLGQSLTPAQLLGAGLVLGAVVAGQVLARPGSGPGPSGETLPGAGSSGGERPLPAAPGLGASLRLPV</sequence>
<evidence type="ECO:0000256" key="7">
    <source>
        <dbReference type="SAM" id="Phobius"/>
    </source>
</evidence>
<accession>A0ABW0GQE1</accession>
<evidence type="ECO:0000256" key="2">
    <source>
        <dbReference type="ARBA" id="ARBA00007362"/>
    </source>
</evidence>
<keyword evidence="4 7" id="KW-1133">Transmembrane helix</keyword>
<evidence type="ECO:0000256" key="6">
    <source>
        <dbReference type="SAM" id="MobiDB-lite"/>
    </source>
</evidence>
<evidence type="ECO:0000256" key="5">
    <source>
        <dbReference type="ARBA" id="ARBA00023136"/>
    </source>
</evidence>
<comment type="similarity">
    <text evidence="2">Belongs to the EamA transporter family.</text>
</comment>
<dbReference type="PANTHER" id="PTHR32322:SF2">
    <property type="entry name" value="EAMA DOMAIN-CONTAINING PROTEIN"/>
    <property type="match status" value="1"/>
</dbReference>
<evidence type="ECO:0000313" key="9">
    <source>
        <dbReference type="EMBL" id="MFC5382210.1"/>
    </source>
</evidence>
<evidence type="ECO:0000256" key="1">
    <source>
        <dbReference type="ARBA" id="ARBA00004141"/>
    </source>
</evidence>
<protein>
    <submittedName>
        <fullName evidence="9">EamA family transporter</fullName>
    </submittedName>
</protein>
<evidence type="ECO:0000256" key="3">
    <source>
        <dbReference type="ARBA" id="ARBA00022692"/>
    </source>
</evidence>
<feature type="transmembrane region" description="Helical" evidence="7">
    <location>
        <begin position="237"/>
        <end position="257"/>
    </location>
</feature>
<feature type="domain" description="EamA" evidence="8">
    <location>
        <begin position="145"/>
        <end position="277"/>
    </location>
</feature>
<feature type="transmembrane region" description="Helical" evidence="7">
    <location>
        <begin position="119"/>
        <end position="138"/>
    </location>
</feature>
<evidence type="ECO:0000313" key="10">
    <source>
        <dbReference type="Proteomes" id="UP001596122"/>
    </source>
</evidence>
<feature type="transmembrane region" description="Helical" evidence="7">
    <location>
        <begin position="211"/>
        <end position="230"/>
    </location>
</feature>
<dbReference type="EMBL" id="JBHSLD010000015">
    <property type="protein sequence ID" value="MFC5382210.1"/>
    <property type="molecule type" value="Genomic_DNA"/>
</dbReference>
<dbReference type="InterPro" id="IPR037185">
    <property type="entry name" value="EmrE-like"/>
</dbReference>
<keyword evidence="10" id="KW-1185">Reference proteome</keyword>